<proteinExistence type="predicted"/>
<dbReference type="AlphaFoldDB" id="A0A2P2N1Y3"/>
<reference evidence="1" key="1">
    <citation type="submission" date="2018-02" db="EMBL/GenBank/DDBJ databases">
        <title>Rhizophora mucronata_Transcriptome.</title>
        <authorList>
            <person name="Meera S.P."/>
            <person name="Sreeshan A."/>
            <person name="Augustine A."/>
        </authorList>
    </citation>
    <scope>NUCLEOTIDE SEQUENCE</scope>
    <source>
        <tissue evidence="1">Leaf</tissue>
    </source>
</reference>
<protein>
    <submittedName>
        <fullName evidence="1">Uncharacterized protein</fullName>
    </submittedName>
</protein>
<evidence type="ECO:0000313" key="1">
    <source>
        <dbReference type="EMBL" id="MBX36484.1"/>
    </source>
</evidence>
<dbReference type="EMBL" id="GGEC01056000">
    <property type="protein sequence ID" value="MBX36484.1"/>
    <property type="molecule type" value="Transcribed_RNA"/>
</dbReference>
<organism evidence="1">
    <name type="scientific">Rhizophora mucronata</name>
    <name type="common">Asiatic mangrove</name>
    <dbReference type="NCBI Taxonomy" id="61149"/>
    <lineage>
        <taxon>Eukaryota</taxon>
        <taxon>Viridiplantae</taxon>
        <taxon>Streptophyta</taxon>
        <taxon>Embryophyta</taxon>
        <taxon>Tracheophyta</taxon>
        <taxon>Spermatophyta</taxon>
        <taxon>Magnoliopsida</taxon>
        <taxon>eudicotyledons</taxon>
        <taxon>Gunneridae</taxon>
        <taxon>Pentapetalae</taxon>
        <taxon>rosids</taxon>
        <taxon>fabids</taxon>
        <taxon>Malpighiales</taxon>
        <taxon>Rhizophoraceae</taxon>
        <taxon>Rhizophora</taxon>
    </lineage>
</organism>
<name>A0A2P2N1Y3_RHIMU</name>
<accession>A0A2P2N1Y3</accession>
<sequence length="33" mass="3788">MNFSSITARGPKRLKCTALKLWFTYLPIVGFLN</sequence>